<feature type="signal peptide" evidence="3">
    <location>
        <begin position="1"/>
        <end position="26"/>
    </location>
</feature>
<dbReference type="Gene3D" id="3.40.50.1820">
    <property type="entry name" value="alpha/beta hydrolase"/>
    <property type="match status" value="1"/>
</dbReference>
<evidence type="ECO:0000313" key="5">
    <source>
        <dbReference type="Proteomes" id="UP000442109"/>
    </source>
</evidence>
<dbReference type="PANTHER" id="PTHR40841:SF2">
    <property type="entry name" value="SIDEROPHORE-DEGRADING ESTERASE (EUROFUNG)"/>
    <property type="match status" value="1"/>
</dbReference>
<proteinExistence type="inferred from homology"/>
<dbReference type="InterPro" id="IPR029058">
    <property type="entry name" value="AB_hydrolase_fold"/>
</dbReference>
<dbReference type="PANTHER" id="PTHR40841">
    <property type="entry name" value="SIDEROPHORE TRIACETYLFUSARININE C ESTERASE"/>
    <property type="match status" value="1"/>
</dbReference>
<dbReference type="Proteomes" id="UP000442109">
    <property type="component" value="Unassembled WGS sequence"/>
</dbReference>
<comment type="similarity">
    <text evidence="1">Belongs to the esterase D family.</text>
</comment>
<keyword evidence="2" id="KW-0378">Hydrolase</keyword>
<sequence>MSTMQASRSIAMMMAVLGAAMTPSHAKPDLTQTTDMTLLSAKDTGYKFVYRDFSAVAPKTSQQDNLAAIQAYAKPRHYRVWLAVPCQPSLSPSQECLSTATKVLYMLDGNAAIDDLDQETLHALSQAQSSNMTPALVFIGYQTPYRFDVDARAYDYTPPLFDDTHEQKQSSANSSKAFQEKGRARLNGGAEQFYELIEQEIKPWVYEQLGNKPTQEAIWGHSYGGLFVLYTLFKHPQSYQQYFSADPSLWWQDGEMTQYWQAFQNQPTTQLSTLSTTKQLRLTFSQSQQQDAPVANTSTASTAAVSGLNKNEFANNICTMFQNNASYQFYNESHGELFTTSLLDSLQRF</sequence>
<dbReference type="Pfam" id="PF00756">
    <property type="entry name" value="Esterase"/>
    <property type="match status" value="1"/>
</dbReference>
<protein>
    <recommendedName>
        <fullName evidence="6">Esterase</fullName>
    </recommendedName>
</protein>
<evidence type="ECO:0000313" key="4">
    <source>
        <dbReference type="EMBL" id="MUG32865.1"/>
    </source>
</evidence>
<dbReference type="InterPro" id="IPR000801">
    <property type="entry name" value="Esterase-like"/>
</dbReference>
<reference evidence="4 5" key="1">
    <citation type="journal article" date="2019" name="PLoS ONE">
        <title>Pup mortality in New Zealand sea lions (Phocarctos hookeri) at Enderby Island, Auckland Islands, 2013-18.</title>
        <authorList>
            <person name="Michael S.A."/>
            <person name="Hayman D.T.S."/>
            <person name="Gray R."/>
            <person name="Zhang J."/>
            <person name="Rogers L."/>
            <person name="Roe W.D."/>
        </authorList>
    </citation>
    <scope>NUCLEOTIDE SEQUENCE [LARGE SCALE GENOMIC DNA]</scope>
    <source>
        <strain evidence="4 5">SM868</strain>
    </source>
</reference>
<evidence type="ECO:0000256" key="2">
    <source>
        <dbReference type="ARBA" id="ARBA00022801"/>
    </source>
</evidence>
<dbReference type="RefSeq" id="WP_155587420.1">
    <property type="nucleotide sequence ID" value="NZ_WFKQ01000007.1"/>
</dbReference>
<dbReference type="AlphaFoldDB" id="A0A844M2A8"/>
<feature type="chain" id="PRO_5032478091" description="Esterase" evidence="3">
    <location>
        <begin position="27"/>
        <end position="349"/>
    </location>
</feature>
<dbReference type="GO" id="GO:0016788">
    <property type="term" value="F:hydrolase activity, acting on ester bonds"/>
    <property type="evidence" value="ECO:0007669"/>
    <property type="project" value="TreeGrafter"/>
</dbReference>
<dbReference type="EMBL" id="WFKQ01000007">
    <property type="protein sequence ID" value="MUG32865.1"/>
    <property type="molecule type" value="Genomic_DNA"/>
</dbReference>
<evidence type="ECO:0000256" key="1">
    <source>
        <dbReference type="ARBA" id="ARBA00005622"/>
    </source>
</evidence>
<dbReference type="OrthoDB" id="9784036at2"/>
<name>A0A844M2A8_9GAMM</name>
<evidence type="ECO:0000256" key="3">
    <source>
        <dbReference type="SAM" id="SignalP"/>
    </source>
</evidence>
<dbReference type="InterPro" id="IPR052558">
    <property type="entry name" value="Siderophore_Hydrolase_D"/>
</dbReference>
<gene>
    <name evidence="4" type="ORF">GB996_08650</name>
</gene>
<organism evidence="4 5">
    <name type="scientific">Psychrobacter sanguinis</name>
    <dbReference type="NCBI Taxonomy" id="861445"/>
    <lineage>
        <taxon>Bacteria</taxon>
        <taxon>Pseudomonadati</taxon>
        <taxon>Pseudomonadota</taxon>
        <taxon>Gammaproteobacteria</taxon>
        <taxon>Moraxellales</taxon>
        <taxon>Moraxellaceae</taxon>
        <taxon>Psychrobacter</taxon>
    </lineage>
</organism>
<accession>A0A844M2A8</accession>
<keyword evidence="5" id="KW-1185">Reference proteome</keyword>
<dbReference type="SUPFAM" id="SSF53474">
    <property type="entry name" value="alpha/beta-Hydrolases"/>
    <property type="match status" value="1"/>
</dbReference>
<comment type="caution">
    <text evidence="4">The sequence shown here is derived from an EMBL/GenBank/DDBJ whole genome shotgun (WGS) entry which is preliminary data.</text>
</comment>
<keyword evidence="3" id="KW-0732">Signal</keyword>
<evidence type="ECO:0008006" key="6">
    <source>
        <dbReference type="Google" id="ProtNLM"/>
    </source>
</evidence>